<keyword evidence="3 7" id="KW-0653">Protein transport</keyword>
<comment type="function">
    <text evidence="7">Part of the twin-arginine translocation (Tat) system that transports large folded proteins containing a characteristic twin-arginine motif in their signal peptide across membranes. Together with TatB, TatC is part of a receptor directly interacting with Tat signal peptides.</text>
</comment>
<feature type="transmembrane region" description="Helical" evidence="7">
    <location>
        <begin position="73"/>
        <end position="94"/>
    </location>
</feature>
<evidence type="ECO:0000256" key="8">
    <source>
        <dbReference type="SAM" id="MobiDB-lite"/>
    </source>
</evidence>
<gene>
    <name evidence="7 9" type="primary">tatC</name>
    <name evidence="9" type="ORF">Athai_31000</name>
</gene>
<keyword evidence="6 7" id="KW-0472">Membrane</keyword>
<comment type="subunit">
    <text evidence="7">The Tat system comprises two distinct complexes: a TatABC complex, containing multiple copies of TatA, TatB and TatC subunits, and a separate TatA complex, containing only TatA subunits. Substrates initially bind to the TatABC complex, which probably triggers association of the separate TatA complex to form the active translocon.</text>
</comment>
<dbReference type="GO" id="GO:0065002">
    <property type="term" value="P:intracellular protein transmembrane transport"/>
    <property type="evidence" value="ECO:0007669"/>
    <property type="project" value="TreeGrafter"/>
</dbReference>
<dbReference type="NCBIfam" id="TIGR00945">
    <property type="entry name" value="tatC"/>
    <property type="match status" value="1"/>
</dbReference>
<dbReference type="Proteomes" id="UP000611640">
    <property type="component" value="Chromosome"/>
</dbReference>
<keyword evidence="5 7" id="KW-0811">Translocation</keyword>
<keyword evidence="10" id="KW-1185">Reference proteome</keyword>
<dbReference type="HAMAP" id="MF_00902">
    <property type="entry name" value="TatC"/>
    <property type="match status" value="1"/>
</dbReference>
<evidence type="ECO:0000256" key="5">
    <source>
        <dbReference type="ARBA" id="ARBA00023010"/>
    </source>
</evidence>
<dbReference type="GO" id="GO:0009977">
    <property type="term" value="F:proton motive force dependent protein transmembrane transporter activity"/>
    <property type="evidence" value="ECO:0007669"/>
    <property type="project" value="TreeGrafter"/>
</dbReference>
<dbReference type="PRINTS" id="PR01840">
    <property type="entry name" value="TATCFAMILY"/>
</dbReference>
<feature type="transmembrane region" description="Helical" evidence="7">
    <location>
        <begin position="212"/>
        <end position="234"/>
    </location>
</feature>
<evidence type="ECO:0000256" key="7">
    <source>
        <dbReference type="HAMAP-Rule" id="MF_00902"/>
    </source>
</evidence>
<keyword evidence="4 7" id="KW-1133">Transmembrane helix</keyword>
<dbReference type="RefSeq" id="WP_420829784.1">
    <property type="nucleotide sequence ID" value="NZ_AP023355.1"/>
</dbReference>
<dbReference type="PANTHER" id="PTHR30371">
    <property type="entry name" value="SEC-INDEPENDENT PROTEIN TRANSLOCASE PROTEIN TATC"/>
    <property type="match status" value="1"/>
</dbReference>
<protein>
    <recommendedName>
        <fullName evidence="7">Sec-independent protein translocase protein TatC</fullName>
    </recommendedName>
</protein>
<evidence type="ECO:0000256" key="3">
    <source>
        <dbReference type="ARBA" id="ARBA00022927"/>
    </source>
</evidence>
<keyword evidence="7" id="KW-0813">Transport</keyword>
<sequence length="295" mass="32655">MPLMEHLRELRSRLFKSALAILVGFIIGYAVHKQVIQFLTEPYCGLALAHRSGKACDLITYQVTSYFVVGLKVALYIGLALACPVWFYQLWAFIAPGLHSNERRWAFGFVGVAVPLFAGGVVLAYFVVSRGLAFLLPGMDNQVRAMLDVSGYLDFLTKLMVVFGLALEFPLILALLNAAGILSAKRLLGWWRIAIFLMFVISAFVTPTPDPFGMTALAIPMVTLYFGAVAFAFLNDRRKARKLAAEYGAVDDDEASELSYTAEPVDDLEPVGAPEPLDEDETPRSRRRSNFDDTI</sequence>
<feature type="transmembrane region" description="Helical" evidence="7">
    <location>
        <begin position="155"/>
        <end position="176"/>
    </location>
</feature>
<dbReference type="EMBL" id="AP023355">
    <property type="protein sequence ID" value="BCJ35597.1"/>
    <property type="molecule type" value="Genomic_DNA"/>
</dbReference>
<evidence type="ECO:0000256" key="6">
    <source>
        <dbReference type="ARBA" id="ARBA00023136"/>
    </source>
</evidence>
<evidence type="ECO:0000256" key="2">
    <source>
        <dbReference type="ARBA" id="ARBA00022692"/>
    </source>
</evidence>
<organism evidence="9 10">
    <name type="scientific">Actinocatenispora thailandica</name>
    <dbReference type="NCBI Taxonomy" id="227318"/>
    <lineage>
        <taxon>Bacteria</taxon>
        <taxon>Bacillati</taxon>
        <taxon>Actinomycetota</taxon>
        <taxon>Actinomycetes</taxon>
        <taxon>Micromonosporales</taxon>
        <taxon>Micromonosporaceae</taxon>
        <taxon>Actinocatenispora</taxon>
    </lineage>
</organism>
<evidence type="ECO:0000313" key="9">
    <source>
        <dbReference type="EMBL" id="BCJ35597.1"/>
    </source>
</evidence>
<name>A0A7R7DQD1_9ACTN</name>
<feature type="transmembrane region" description="Helical" evidence="7">
    <location>
        <begin position="188"/>
        <end position="206"/>
    </location>
</feature>
<keyword evidence="2 7" id="KW-0812">Transmembrane</keyword>
<accession>A0A7R7DQD1</accession>
<proteinExistence type="inferred from homology"/>
<evidence type="ECO:0000256" key="1">
    <source>
        <dbReference type="ARBA" id="ARBA00004141"/>
    </source>
</evidence>
<dbReference type="GO" id="GO:0043953">
    <property type="term" value="P:protein transport by the Tat complex"/>
    <property type="evidence" value="ECO:0007669"/>
    <property type="project" value="UniProtKB-UniRule"/>
</dbReference>
<feature type="transmembrane region" description="Helical" evidence="7">
    <location>
        <begin position="106"/>
        <end position="128"/>
    </location>
</feature>
<comment type="subcellular location">
    <subcellularLocation>
        <location evidence="7">Cell membrane</location>
        <topology evidence="7">Multi-pass membrane protein</topology>
    </subcellularLocation>
    <subcellularLocation>
        <location evidence="1">Membrane</location>
        <topology evidence="1">Multi-pass membrane protein</topology>
    </subcellularLocation>
</comment>
<evidence type="ECO:0000313" key="10">
    <source>
        <dbReference type="Proteomes" id="UP000611640"/>
    </source>
</evidence>
<dbReference type="GO" id="GO:0033281">
    <property type="term" value="C:TAT protein transport complex"/>
    <property type="evidence" value="ECO:0007669"/>
    <property type="project" value="UniProtKB-UniRule"/>
</dbReference>
<dbReference type="InterPro" id="IPR002033">
    <property type="entry name" value="TatC"/>
</dbReference>
<feature type="transmembrane region" description="Helical" evidence="7">
    <location>
        <begin position="14"/>
        <end position="32"/>
    </location>
</feature>
<dbReference type="PANTHER" id="PTHR30371:SF0">
    <property type="entry name" value="SEC-INDEPENDENT PROTEIN TRANSLOCASE PROTEIN TATC, CHLOROPLASTIC-RELATED"/>
    <property type="match status" value="1"/>
</dbReference>
<feature type="region of interest" description="Disordered" evidence="8">
    <location>
        <begin position="252"/>
        <end position="295"/>
    </location>
</feature>
<keyword evidence="7" id="KW-1003">Cell membrane</keyword>
<reference evidence="9 10" key="1">
    <citation type="submission" date="2020-08" db="EMBL/GenBank/DDBJ databases">
        <title>Whole genome shotgun sequence of Actinocatenispora thailandica NBRC 105041.</title>
        <authorList>
            <person name="Komaki H."/>
            <person name="Tamura T."/>
        </authorList>
    </citation>
    <scope>NUCLEOTIDE SEQUENCE [LARGE SCALE GENOMIC DNA]</scope>
    <source>
        <strain evidence="9 10">NBRC 105041</strain>
    </source>
</reference>
<dbReference type="Pfam" id="PF00902">
    <property type="entry name" value="TatC"/>
    <property type="match status" value="1"/>
</dbReference>
<dbReference type="KEGG" id="atl:Athai_31000"/>
<dbReference type="AlphaFoldDB" id="A0A7R7DQD1"/>
<comment type="similarity">
    <text evidence="7">Belongs to the TatC family.</text>
</comment>
<evidence type="ECO:0000256" key="4">
    <source>
        <dbReference type="ARBA" id="ARBA00022989"/>
    </source>
</evidence>